<feature type="transmembrane region" description="Helical" evidence="1">
    <location>
        <begin position="74"/>
        <end position="92"/>
    </location>
</feature>
<evidence type="ECO:0000313" key="3">
    <source>
        <dbReference type="Proteomes" id="UP000316167"/>
    </source>
</evidence>
<name>A0A562SHD5_9BACT</name>
<keyword evidence="3" id="KW-1185">Reference proteome</keyword>
<dbReference type="Proteomes" id="UP000316167">
    <property type="component" value="Unassembled WGS sequence"/>
</dbReference>
<evidence type="ECO:0008006" key="4">
    <source>
        <dbReference type="Google" id="ProtNLM"/>
    </source>
</evidence>
<feature type="transmembrane region" description="Helical" evidence="1">
    <location>
        <begin position="16"/>
        <end position="36"/>
    </location>
</feature>
<organism evidence="2 3">
    <name type="scientific">Lacibacter cauensis</name>
    <dbReference type="NCBI Taxonomy" id="510947"/>
    <lineage>
        <taxon>Bacteria</taxon>
        <taxon>Pseudomonadati</taxon>
        <taxon>Bacteroidota</taxon>
        <taxon>Chitinophagia</taxon>
        <taxon>Chitinophagales</taxon>
        <taxon>Chitinophagaceae</taxon>
        <taxon>Lacibacter</taxon>
    </lineage>
</organism>
<feature type="transmembrane region" description="Helical" evidence="1">
    <location>
        <begin position="104"/>
        <end position="122"/>
    </location>
</feature>
<gene>
    <name evidence="2" type="ORF">IQ13_3321</name>
</gene>
<sequence length="217" mass="24586">MKTAASKKSYYLVQKYSVLLCVVICVLFLVTATLVYPGGSILNKNSVGFDWSKNFFSNLFLAKALNGNTNPSRIWALIGMLFHSIGYGLFFLHTSLKIPHKHTAIVLKSVGIANMMFTFLIATPLHDIMVTVSSTLTMLGLFYITIFILRTKLHWLKVCCVVSMLIFYFTLYLYGAGDWGLLAVMQKLTFLCFLLLVLTIEYFTSKEDFQHEKTVGR</sequence>
<keyword evidence="1" id="KW-0472">Membrane</keyword>
<keyword evidence="1" id="KW-1133">Transmembrane helix</keyword>
<keyword evidence="1" id="KW-0812">Transmembrane</keyword>
<evidence type="ECO:0000313" key="2">
    <source>
        <dbReference type="EMBL" id="TWI80642.1"/>
    </source>
</evidence>
<dbReference type="EMBL" id="VLLE01000005">
    <property type="protein sequence ID" value="TWI80642.1"/>
    <property type="molecule type" value="Genomic_DNA"/>
</dbReference>
<feature type="transmembrane region" description="Helical" evidence="1">
    <location>
        <begin position="181"/>
        <end position="203"/>
    </location>
</feature>
<dbReference type="AlphaFoldDB" id="A0A562SHD5"/>
<proteinExistence type="predicted"/>
<feature type="transmembrane region" description="Helical" evidence="1">
    <location>
        <begin position="155"/>
        <end position="175"/>
    </location>
</feature>
<evidence type="ECO:0000256" key="1">
    <source>
        <dbReference type="SAM" id="Phobius"/>
    </source>
</evidence>
<protein>
    <recommendedName>
        <fullName evidence="4">DUF998 domain-containing protein</fullName>
    </recommendedName>
</protein>
<dbReference type="RefSeq" id="WP_199758288.1">
    <property type="nucleotide sequence ID" value="NZ_VLLE01000005.1"/>
</dbReference>
<comment type="caution">
    <text evidence="2">The sequence shown here is derived from an EMBL/GenBank/DDBJ whole genome shotgun (WGS) entry which is preliminary data.</text>
</comment>
<reference evidence="2 3" key="1">
    <citation type="journal article" date="2015" name="Stand. Genomic Sci.">
        <title>Genomic Encyclopedia of Bacterial and Archaeal Type Strains, Phase III: the genomes of soil and plant-associated and newly described type strains.</title>
        <authorList>
            <person name="Whitman W.B."/>
            <person name="Woyke T."/>
            <person name="Klenk H.P."/>
            <person name="Zhou Y."/>
            <person name="Lilburn T.G."/>
            <person name="Beck B.J."/>
            <person name="De Vos P."/>
            <person name="Vandamme P."/>
            <person name="Eisen J.A."/>
            <person name="Garrity G."/>
            <person name="Hugenholtz P."/>
            <person name="Kyrpides N.C."/>
        </authorList>
    </citation>
    <scope>NUCLEOTIDE SEQUENCE [LARGE SCALE GENOMIC DNA]</scope>
    <source>
        <strain evidence="2 3">CGMCC 1.7271</strain>
    </source>
</reference>
<accession>A0A562SHD5</accession>
<feature type="transmembrane region" description="Helical" evidence="1">
    <location>
        <begin position="128"/>
        <end position="148"/>
    </location>
</feature>